<dbReference type="EMBL" id="VNJK01000001">
    <property type="protein sequence ID" value="TVX93479.1"/>
    <property type="molecule type" value="Genomic_DNA"/>
</dbReference>
<accession>A0A559J0R2</accession>
<evidence type="ECO:0000313" key="2">
    <source>
        <dbReference type="EMBL" id="TVX93479.1"/>
    </source>
</evidence>
<feature type="transmembrane region" description="Helical" evidence="1">
    <location>
        <begin position="102"/>
        <end position="122"/>
    </location>
</feature>
<comment type="caution">
    <text evidence="2">The sequence shown here is derived from an EMBL/GenBank/DDBJ whole genome shotgun (WGS) entry which is preliminary data.</text>
</comment>
<feature type="transmembrane region" description="Helical" evidence="1">
    <location>
        <begin position="134"/>
        <end position="153"/>
    </location>
</feature>
<keyword evidence="1" id="KW-1133">Transmembrane helix</keyword>
<keyword evidence="1" id="KW-0812">Transmembrane</keyword>
<keyword evidence="1" id="KW-0472">Membrane</keyword>
<feature type="transmembrane region" description="Helical" evidence="1">
    <location>
        <begin position="7"/>
        <end position="31"/>
    </location>
</feature>
<feature type="transmembrane region" description="Helical" evidence="1">
    <location>
        <begin position="173"/>
        <end position="189"/>
    </location>
</feature>
<organism evidence="2 3">
    <name type="scientific">Paenibacillus agilis</name>
    <dbReference type="NCBI Taxonomy" id="3020863"/>
    <lineage>
        <taxon>Bacteria</taxon>
        <taxon>Bacillati</taxon>
        <taxon>Bacillota</taxon>
        <taxon>Bacilli</taxon>
        <taxon>Bacillales</taxon>
        <taxon>Paenibacillaceae</taxon>
        <taxon>Paenibacillus</taxon>
    </lineage>
</organism>
<dbReference type="AlphaFoldDB" id="A0A559J0R2"/>
<keyword evidence="3" id="KW-1185">Reference proteome</keyword>
<proteinExistence type="predicted"/>
<gene>
    <name evidence="2" type="ORF">FPZ44_10685</name>
</gene>
<reference evidence="2 3" key="1">
    <citation type="submission" date="2019-07" db="EMBL/GenBank/DDBJ databases">
        <authorList>
            <person name="Kim J."/>
        </authorList>
    </citation>
    <scope>NUCLEOTIDE SEQUENCE [LARGE SCALE GENOMIC DNA]</scope>
    <source>
        <strain evidence="2 3">N4</strain>
    </source>
</reference>
<sequence>MRSLYAMLGSVVTIIASYLVVYILIGIFYFSKFSPQETFSPGFLVYATGIIAFPVLTILVSIIYFKWYGNINVRGIAVGGVLGLWLYTLVNEYLFRFVPYSAFIQIMLDCIPLLLIIIGYKFVTHKLSDNKVKFTLLGMAIGWVVTYAAVIGMRAAQNSLTSYFHFDTFEKSIVLGVIAISGVAGWLLSKNTKKKIIKS</sequence>
<dbReference type="RefSeq" id="WP_144990010.1">
    <property type="nucleotide sequence ID" value="NZ_VNJK01000001.1"/>
</dbReference>
<name>A0A559J0R2_9BACL</name>
<protein>
    <submittedName>
        <fullName evidence="2">Uncharacterized protein</fullName>
    </submittedName>
</protein>
<feature type="transmembrane region" description="Helical" evidence="1">
    <location>
        <begin position="71"/>
        <end position="90"/>
    </location>
</feature>
<feature type="transmembrane region" description="Helical" evidence="1">
    <location>
        <begin position="43"/>
        <end position="64"/>
    </location>
</feature>
<dbReference type="Proteomes" id="UP000318102">
    <property type="component" value="Unassembled WGS sequence"/>
</dbReference>
<evidence type="ECO:0000313" key="3">
    <source>
        <dbReference type="Proteomes" id="UP000318102"/>
    </source>
</evidence>
<dbReference type="OrthoDB" id="2606699at2"/>
<evidence type="ECO:0000256" key="1">
    <source>
        <dbReference type="SAM" id="Phobius"/>
    </source>
</evidence>